<comment type="caution">
    <text evidence="2">The sequence shown here is derived from an EMBL/GenBank/DDBJ whole genome shotgun (WGS) entry which is preliminary data.</text>
</comment>
<evidence type="ECO:0000313" key="2">
    <source>
        <dbReference type="EMBL" id="PQJ14962.1"/>
    </source>
</evidence>
<protein>
    <submittedName>
        <fullName evidence="2">Restriction endonuclease subunit R</fullName>
    </submittedName>
</protein>
<keyword evidence="2" id="KW-0540">Nuclease</keyword>
<gene>
    <name evidence="2" type="ORF">BST99_03740</name>
</gene>
<dbReference type="RefSeq" id="WP_105000608.1">
    <property type="nucleotide sequence ID" value="NZ_MQVX01000001.1"/>
</dbReference>
<dbReference type="Proteomes" id="UP000239366">
    <property type="component" value="Unassembled WGS sequence"/>
</dbReference>
<dbReference type="InterPro" id="IPR029464">
    <property type="entry name" value="HSDR_N"/>
</dbReference>
<dbReference type="Pfam" id="PF13588">
    <property type="entry name" value="HSDR_N_2"/>
    <property type="match status" value="1"/>
</dbReference>
<name>A0A2S7T4V0_9FLAO</name>
<keyword evidence="3" id="KW-1185">Reference proteome</keyword>
<accession>A0A2S7T4V0</accession>
<keyword evidence="2" id="KW-0255">Endonuclease</keyword>
<feature type="domain" description="Type I restriction enzyme R protein N-terminal" evidence="1">
    <location>
        <begin position="35"/>
        <end position="144"/>
    </location>
</feature>
<keyword evidence="2" id="KW-0378">Hydrolase</keyword>
<dbReference type="GO" id="GO:0004519">
    <property type="term" value="F:endonuclease activity"/>
    <property type="evidence" value="ECO:0007669"/>
    <property type="project" value="UniProtKB-KW"/>
</dbReference>
<dbReference type="AlphaFoldDB" id="A0A2S7T4V0"/>
<proteinExistence type="predicted"/>
<evidence type="ECO:0000313" key="3">
    <source>
        <dbReference type="Proteomes" id="UP000239366"/>
    </source>
</evidence>
<sequence>MRQLHFPGYRFRTKSIENSTHIFDPIRKKFFLLQPEEWVRQHVLQFLIQTHHYPVSLIAVEKHIRVAQTDKRFDVVVYKPDGSIFLLIECKAPEVPITQEVFDQAARYNLSAQADWLMLTNGLTHVYYSIDYVTKKCKFVPEIPAFSP</sequence>
<organism evidence="2 3">
    <name type="scientific">Aureicoccus marinus</name>
    <dbReference type="NCBI Taxonomy" id="754435"/>
    <lineage>
        <taxon>Bacteria</taxon>
        <taxon>Pseudomonadati</taxon>
        <taxon>Bacteroidota</taxon>
        <taxon>Flavobacteriia</taxon>
        <taxon>Flavobacteriales</taxon>
        <taxon>Flavobacteriaceae</taxon>
        <taxon>Aureicoccus</taxon>
    </lineage>
</organism>
<reference evidence="3" key="1">
    <citation type="submission" date="2016-11" db="EMBL/GenBank/DDBJ databases">
        <title>Trade-off between light-utilization and light-protection in marine flavobacteria.</title>
        <authorList>
            <person name="Kumagai Y."/>
            <person name="Yoshizawa S."/>
            <person name="Kogure K."/>
        </authorList>
    </citation>
    <scope>NUCLEOTIDE SEQUENCE [LARGE SCALE GENOMIC DNA]</scope>
    <source>
        <strain evidence="3">SG-18</strain>
    </source>
</reference>
<evidence type="ECO:0000259" key="1">
    <source>
        <dbReference type="Pfam" id="PF13588"/>
    </source>
</evidence>
<dbReference type="OrthoDB" id="9790377at2"/>
<dbReference type="EMBL" id="MQVX01000001">
    <property type="protein sequence ID" value="PQJ14962.1"/>
    <property type="molecule type" value="Genomic_DNA"/>
</dbReference>